<evidence type="ECO:0000259" key="1">
    <source>
        <dbReference type="Pfam" id="PF04773"/>
    </source>
</evidence>
<dbReference type="KEGG" id="pprc:PFLCHA0_c35260"/>
<name>A0A2C9ENQ5_PSEPH</name>
<sequence>MNAFQPVDDQGAVEQQVLDQALEWLVLLQSGISPPEQQAACLAWRRADPQHELAWQRLAGIGQDLRDSTRSLPAPHARQLLQARSHPGRRTLLKGIVGLGVVAASSWSVREGLLLPQLFSDYHTSTGERRQLQLAAGASLQLDTRTSLDQKASPQGLQLRLNSGRLLLTLGNAAPVQVATTDGQIQLAPRSQLILSVGLPGINGTRVQLLAGSGSVSTAHAPALSLDPGQQVDIAQQRISALAAVPTTANAWTQGLLIAERRPLGEVIAELDRYRPGLLRCSAEVAGLRVSGSFSLDQPDASLDLLARTLPIRIRRVMGYWASVDAA</sequence>
<dbReference type="Pfam" id="PF04773">
    <property type="entry name" value="FecR"/>
    <property type="match status" value="1"/>
</dbReference>
<feature type="domain" description="FecR N-terminal" evidence="2">
    <location>
        <begin position="19"/>
        <end position="59"/>
    </location>
</feature>
<dbReference type="InterPro" id="IPR012373">
    <property type="entry name" value="Ferrdict_sens_TM"/>
</dbReference>
<dbReference type="Gene3D" id="2.60.120.1440">
    <property type="match status" value="1"/>
</dbReference>
<dbReference type="InterPro" id="IPR032623">
    <property type="entry name" value="FecR_N"/>
</dbReference>
<accession>A0A2C9ENQ5</accession>
<dbReference type="HOGENOM" id="CLU_050192_0_0_6"/>
<dbReference type="Proteomes" id="UP000013940">
    <property type="component" value="Chromosome"/>
</dbReference>
<dbReference type="Pfam" id="PF16220">
    <property type="entry name" value="DUF4880"/>
    <property type="match status" value="1"/>
</dbReference>
<protein>
    <submittedName>
        <fullName evidence="3">Putative sigma factor regulatory protein</fullName>
    </submittedName>
</protein>
<dbReference type="PANTHER" id="PTHR30273:SF2">
    <property type="entry name" value="PROTEIN FECR"/>
    <property type="match status" value="1"/>
</dbReference>
<dbReference type="EMBL" id="CP003190">
    <property type="protein sequence ID" value="AGL85294.1"/>
    <property type="molecule type" value="Genomic_DNA"/>
</dbReference>
<evidence type="ECO:0000313" key="3">
    <source>
        <dbReference type="EMBL" id="AGL85294.1"/>
    </source>
</evidence>
<evidence type="ECO:0000313" key="4">
    <source>
        <dbReference type="Proteomes" id="UP000013940"/>
    </source>
</evidence>
<evidence type="ECO:0000259" key="2">
    <source>
        <dbReference type="Pfam" id="PF16220"/>
    </source>
</evidence>
<gene>
    <name evidence="3" type="ORF">PFLCHA0_c35260</name>
</gene>
<dbReference type="PANTHER" id="PTHR30273">
    <property type="entry name" value="PERIPLASMIC SIGNAL SENSOR AND SIGMA FACTOR ACTIVATOR FECR-RELATED"/>
    <property type="match status" value="1"/>
</dbReference>
<dbReference type="eggNOG" id="COG3712">
    <property type="taxonomic scope" value="Bacteria"/>
</dbReference>
<dbReference type="PIRSF" id="PIRSF018266">
    <property type="entry name" value="FecR"/>
    <property type="match status" value="1"/>
</dbReference>
<dbReference type="AlphaFoldDB" id="A0A2C9ENQ5"/>
<reference evidence="4" key="1">
    <citation type="journal article" date="2014" name="Genome Announc.">
        <title>Full-genome sequence of the plant growth-promoting bacterium Pseudomonas protegens CHA0.</title>
        <authorList>
            <person name="Jousset A."/>
            <person name="Schuldes J."/>
            <person name="Keel C."/>
            <person name="Maurhofer M."/>
            <person name="Daniel R."/>
            <person name="Scheu S."/>
            <person name="Thuermer A."/>
        </authorList>
    </citation>
    <scope>NUCLEOTIDE SEQUENCE [LARGE SCALE GENOMIC DNA]</scope>
    <source>
        <strain evidence="4">DSM 19095 / LMG 27888 / CFBP 6595 / CHA0</strain>
    </source>
</reference>
<dbReference type="RefSeq" id="WP_015635954.1">
    <property type="nucleotide sequence ID" value="NC_021237.1"/>
</dbReference>
<proteinExistence type="predicted"/>
<dbReference type="GeneID" id="57476515"/>
<feature type="domain" description="FecR protein" evidence="1">
    <location>
        <begin position="121"/>
        <end position="186"/>
    </location>
</feature>
<dbReference type="InterPro" id="IPR006860">
    <property type="entry name" value="FecR"/>
</dbReference>
<dbReference type="GO" id="GO:0016989">
    <property type="term" value="F:sigma factor antagonist activity"/>
    <property type="evidence" value="ECO:0007669"/>
    <property type="project" value="TreeGrafter"/>
</dbReference>
<organism evidence="3 4">
    <name type="scientific">Pseudomonas protegens (strain DSM 19095 / LMG 27888 / CFBP 6595 / CHA0)</name>
    <dbReference type="NCBI Taxonomy" id="1124983"/>
    <lineage>
        <taxon>Bacteria</taxon>
        <taxon>Pseudomonadati</taxon>
        <taxon>Pseudomonadota</taxon>
        <taxon>Gammaproteobacteria</taxon>
        <taxon>Pseudomonadales</taxon>
        <taxon>Pseudomonadaceae</taxon>
        <taxon>Pseudomonas</taxon>
    </lineage>
</organism>